<name>G7Q548_9BACT</name>
<keyword evidence="3" id="KW-1185">Reference proteome</keyword>
<reference evidence="3" key="1">
    <citation type="journal article" date="2015" name="Genome Announc.">
        <title>High-Quality Draft Genome Sequence of Desulfovibrio carbinoliphilus FW-101-2B, an Organic Acid-Oxidizing Sulfate-Reducing Bacterium Isolated from Uranium(VI)-Contaminated Groundwater.</title>
        <authorList>
            <person name="Ramsay B.D."/>
            <person name="Hwang C."/>
            <person name="Woo H.L."/>
            <person name="Carroll S.L."/>
            <person name="Lucas S."/>
            <person name="Han J."/>
            <person name="Lapidus A.L."/>
            <person name="Cheng J.F."/>
            <person name="Goodwin L.A."/>
            <person name="Pitluck S."/>
            <person name="Peters L."/>
            <person name="Chertkov O."/>
            <person name="Held B."/>
            <person name="Detter J.C."/>
            <person name="Han C.S."/>
            <person name="Tapia R."/>
            <person name="Land M.L."/>
            <person name="Hauser L.J."/>
            <person name="Kyrpides N.C."/>
            <person name="Ivanova N.N."/>
            <person name="Mikhailova N."/>
            <person name="Pagani I."/>
            <person name="Woyke T."/>
            <person name="Arkin A.P."/>
            <person name="Dehal P."/>
            <person name="Chivian D."/>
            <person name="Criddle C.S."/>
            <person name="Wu W."/>
            <person name="Chakraborty R."/>
            <person name="Hazen T.C."/>
            <person name="Fields M.W."/>
        </authorList>
    </citation>
    <scope>NUCLEOTIDE SEQUENCE [LARGE SCALE GENOMIC DNA]</scope>
    <source>
        <strain evidence="3">FW-101-2B</strain>
    </source>
</reference>
<proteinExistence type="predicted"/>
<evidence type="ECO:0000313" key="2">
    <source>
        <dbReference type="EMBL" id="EHJ48371.1"/>
    </source>
</evidence>
<organism evidence="2 3">
    <name type="scientific">Solidesulfovibrio carbinoliphilus subsp. oakridgensis</name>
    <dbReference type="NCBI Taxonomy" id="694327"/>
    <lineage>
        <taxon>Bacteria</taxon>
        <taxon>Pseudomonadati</taxon>
        <taxon>Thermodesulfobacteriota</taxon>
        <taxon>Desulfovibrionia</taxon>
        <taxon>Desulfovibrionales</taxon>
        <taxon>Desulfovibrionaceae</taxon>
        <taxon>Solidesulfovibrio</taxon>
    </lineage>
</organism>
<accession>G7Q548</accession>
<dbReference type="Proteomes" id="UP000004662">
    <property type="component" value="Chromosome"/>
</dbReference>
<dbReference type="eggNOG" id="COG3584">
    <property type="taxonomic scope" value="Bacteria"/>
</dbReference>
<keyword evidence="1" id="KW-0732">Signal</keyword>
<dbReference type="STRING" id="694327.DFW101_2367"/>
<dbReference type="OrthoDB" id="5470692at2"/>
<evidence type="ECO:0000256" key="1">
    <source>
        <dbReference type="SAM" id="SignalP"/>
    </source>
</evidence>
<feature type="chain" id="PRO_5003503118" description="3D domain-containing protein" evidence="1">
    <location>
        <begin position="22"/>
        <end position="141"/>
    </location>
</feature>
<dbReference type="RefSeq" id="WP_009181747.1">
    <property type="nucleotide sequence ID" value="NZ_CM001368.1"/>
</dbReference>
<dbReference type="HOGENOM" id="CLU_136081_1_0_7"/>
<gene>
    <name evidence="2" type="ORF">DFW101_2367</name>
</gene>
<evidence type="ECO:0000313" key="3">
    <source>
        <dbReference type="Proteomes" id="UP000004662"/>
    </source>
</evidence>
<sequence length="141" mass="14917">MKVITVLFAVLLFAAASTSSANTSISTKNIPSKKSISATITAYTPDPRENGGPGTKSGTAIGTPIRSGIVAVSRDLLRSGWDYGNKVHIKGLGVFIIEDTMHQRYRRTIDVAVPDMASAQKIGKMTDIEVTLLEDGHGADG</sequence>
<dbReference type="CDD" id="cd14667">
    <property type="entry name" value="3D_containing_proteins"/>
    <property type="match status" value="1"/>
</dbReference>
<dbReference type="EMBL" id="CM001368">
    <property type="protein sequence ID" value="EHJ48371.1"/>
    <property type="molecule type" value="Genomic_DNA"/>
</dbReference>
<feature type="signal peptide" evidence="1">
    <location>
        <begin position="1"/>
        <end position="21"/>
    </location>
</feature>
<dbReference type="AlphaFoldDB" id="G7Q548"/>
<protein>
    <recommendedName>
        <fullName evidence="4">3D domain-containing protein</fullName>
    </recommendedName>
</protein>
<evidence type="ECO:0008006" key="4">
    <source>
        <dbReference type="Google" id="ProtNLM"/>
    </source>
</evidence>
<dbReference type="InterPro" id="IPR059180">
    <property type="entry name" value="3D_YorM"/>
</dbReference>